<dbReference type="PANTHER" id="PTHR18978">
    <property type="entry name" value="GRIP-1 ASSOCIATED PROTEIN 1"/>
    <property type="match status" value="1"/>
</dbReference>
<feature type="coiled-coil region" evidence="1">
    <location>
        <begin position="771"/>
        <end position="805"/>
    </location>
</feature>
<feature type="coiled-coil region" evidence="1">
    <location>
        <begin position="539"/>
        <end position="605"/>
    </location>
</feature>
<keyword evidence="1" id="KW-0175">Coiled coil</keyword>
<feature type="region of interest" description="Disordered" evidence="2">
    <location>
        <begin position="811"/>
        <end position="843"/>
    </location>
</feature>
<dbReference type="GO" id="GO:0098978">
    <property type="term" value="C:glutamatergic synapse"/>
    <property type="evidence" value="ECO:0007669"/>
    <property type="project" value="TreeGrafter"/>
</dbReference>
<feature type="coiled-coil region" evidence="1">
    <location>
        <begin position="283"/>
        <end position="505"/>
    </location>
</feature>
<dbReference type="GO" id="GO:0098887">
    <property type="term" value="P:neurotransmitter receptor transport, endosome to postsynaptic membrane"/>
    <property type="evidence" value="ECO:0007669"/>
    <property type="project" value="TreeGrafter"/>
</dbReference>
<feature type="compositionally biased region" description="Basic and acidic residues" evidence="2">
    <location>
        <begin position="189"/>
        <end position="243"/>
    </location>
</feature>
<dbReference type="GO" id="GO:0099152">
    <property type="term" value="P:regulation of neurotransmitter receptor transport, endosome to postsynaptic membrane"/>
    <property type="evidence" value="ECO:0007669"/>
    <property type="project" value="TreeGrafter"/>
</dbReference>
<feature type="region of interest" description="Disordered" evidence="2">
    <location>
        <begin position="153"/>
        <end position="243"/>
    </location>
</feature>
<comment type="caution">
    <text evidence="3">The sequence shown here is derived from an EMBL/GenBank/DDBJ whole genome shotgun (WGS) entry which is preliminary data.</text>
</comment>
<dbReference type="InterPro" id="IPR026204">
    <property type="entry name" value="GRIPAP1"/>
</dbReference>
<gene>
    <name evidence="3" type="ORF">DPMN_120476</name>
</gene>
<protein>
    <recommendedName>
        <fullName evidence="5">GRIP1-associated protein 1</fullName>
    </recommendedName>
</protein>
<evidence type="ECO:0000313" key="3">
    <source>
        <dbReference type="EMBL" id="KAH3818751.1"/>
    </source>
</evidence>
<dbReference type="PANTHER" id="PTHR18978:SF1">
    <property type="entry name" value="GRIP1-ASSOCIATED PROTEIN 1"/>
    <property type="match status" value="1"/>
</dbReference>
<evidence type="ECO:0000256" key="2">
    <source>
        <dbReference type="SAM" id="MobiDB-lite"/>
    </source>
</evidence>
<sequence>MASALSEDEFHRMQLQLLELRTAKYELEAQNKKQERELQAFKEAADHAEKELQKAQKTINKSKKLKEVEILIQENDSLQLKLQSQEEDFRLQNQTLMHELNTLCTANEELEKQVAELRDSTPRPTHQTSDTSALEDDIRRLQAQNAALQKNITGLQSKASTPESDASTGELQPTDSPETQSSNDEDVAELQRRLDELKLSLDTEAEEKKMLKQELTEREERHSNELKNLTEKLERNSEKLKRKQESFLQLQTEKENLFKDSSAKLEEVQASKDRDQKYYTDQISKLQQEIAKYQKLQEDSRSNADQMIKQLQNKMAQMQQQIDAADIVEGQHLKERSAKYETHIKDLKAQVLLLTQSRDDLTAKLEESQKSSALLSDQIMKLQKERDAQVQVAQEANKLAEKRKTNLDELAIRYQKDCDKHREQMLSAENESETKVKQLQQRLEQEQRKLSELEKLRPALEDQQSKVGALEEKAGWLERSLRETEVSLQNTKEENEVKVQELQRDHETEVAALKTTHSKEVEDLTNTFQTEIQSLKSTQSTQTKTIESLEHEVKKLKQELKDGVNEKKVHEKKGQSVLKDLKKQLHAERKRAEKLQERLQEVLSNGSQNRSIEDLFRRSDMNDSWREDQSSVSSWSGMGTQASYATNHSGMSPSPPVSHSSPLSPAVELPPLVSLVDASQQVEGETKDLLNRLAEVQQQKWNLEEKVRHLETSTAAMANDLIEKAKIIEHYVKDSRTDTKQSVTHHIEEKLTLKKVLDIVKSDDQGLRDMNKKLQNMLEETLTKNMHLEKDLETMSQEVVRLSKLVLPLKDNSATSGNNRLPADRTIHLPKPSPECSTNGVAS</sequence>
<accession>A0A9D4JNK6</accession>
<dbReference type="GO" id="GO:0098998">
    <property type="term" value="C:extrinsic component of postsynaptic early endosome membrane"/>
    <property type="evidence" value="ECO:0007669"/>
    <property type="project" value="TreeGrafter"/>
</dbReference>
<dbReference type="EMBL" id="JAIWYP010000005">
    <property type="protein sequence ID" value="KAH3818751.1"/>
    <property type="molecule type" value="Genomic_DNA"/>
</dbReference>
<dbReference type="AlphaFoldDB" id="A0A9D4JNK6"/>
<keyword evidence="4" id="KW-1185">Reference proteome</keyword>
<dbReference type="GO" id="GO:0098837">
    <property type="term" value="C:postsynaptic recycling endosome"/>
    <property type="evidence" value="ECO:0007669"/>
    <property type="project" value="TreeGrafter"/>
</dbReference>
<feature type="region of interest" description="Disordered" evidence="2">
    <location>
        <begin position="623"/>
        <end position="665"/>
    </location>
</feature>
<feature type="compositionally biased region" description="Polar residues" evidence="2">
    <location>
        <begin position="630"/>
        <end position="648"/>
    </location>
</feature>
<proteinExistence type="predicted"/>
<dbReference type="Proteomes" id="UP000828390">
    <property type="component" value="Unassembled WGS sequence"/>
</dbReference>
<evidence type="ECO:0000313" key="4">
    <source>
        <dbReference type="Proteomes" id="UP000828390"/>
    </source>
</evidence>
<feature type="compositionally biased region" description="Polar residues" evidence="2">
    <location>
        <begin position="153"/>
        <end position="182"/>
    </location>
</feature>
<name>A0A9D4JNK6_DREPO</name>
<dbReference type="GO" id="GO:0099158">
    <property type="term" value="P:regulation of recycling endosome localization within postsynapse"/>
    <property type="evidence" value="ECO:0007669"/>
    <property type="project" value="TreeGrafter"/>
</dbReference>
<feature type="compositionally biased region" description="Low complexity" evidence="2">
    <location>
        <begin position="649"/>
        <end position="665"/>
    </location>
</feature>
<evidence type="ECO:0000256" key="1">
    <source>
        <dbReference type="SAM" id="Coils"/>
    </source>
</evidence>
<reference evidence="3" key="1">
    <citation type="journal article" date="2019" name="bioRxiv">
        <title>The Genome of the Zebra Mussel, Dreissena polymorpha: A Resource for Invasive Species Research.</title>
        <authorList>
            <person name="McCartney M.A."/>
            <person name="Auch B."/>
            <person name="Kono T."/>
            <person name="Mallez S."/>
            <person name="Zhang Y."/>
            <person name="Obille A."/>
            <person name="Becker A."/>
            <person name="Abrahante J.E."/>
            <person name="Garbe J."/>
            <person name="Badalamenti J.P."/>
            <person name="Herman A."/>
            <person name="Mangelson H."/>
            <person name="Liachko I."/>
            <person name="Sullivan S."/>
            <person name="Sone E.D."/>
            <person name="Koren S."/>
            <person name="Silverstein K.A.T."/>
            <person name="Beckman K.B."/>
            <person name="Gohl D.M."/>
        </authorList>
    </citation>
    <scope>NUCLEOTIDE SEQUENCE</scope>
    <source>
        <strain evidence="3">Duluth1</strain>
        <tissue evidence="3">Whole animal</tissue>
    </source>
</reference>
<reference evidence="3" key="2">
    <citation type="submission" date="2020-11" db="EMBL/GenBank/DDBJ databases">
        <authorList>
            <person name="McCartney M.A."/>
            <person name="Auch B."/>
            <person name="Kono T."/>
            <person name="Mallez S."/>
            <person name="Becker A."/>
            <person name="Gohl D.M."/>
            <person name="Silverstein K.A.T."/>
            <person name="Koren S."/>
            <person name="Bechman K.B."/>
            <person name="Herman A."/>
            <person name="Abrahante J.E."/>
            <person name="Garbe J."/>
        </authorList>
    </citation>
    <scope>NUCLEOTIDE SEQUENCE</scope>
    <source>
        <strain evidence="3">Duluth1</strain>
        <tissue evidence="3">Whole animal</tissue>
    </source>
</reference>
<feature type="coiled-coil region" evidence="1">
    <location>
        <begin position="679"/>
        <end position="713"/>
    </location>
</feature>
<evidence type="ECO:0008006" key="5">
    <source>
        <dbReference type="Google" id="ProtNLM"/>
    </source>
</evidence>
<dbReference type="GO" id="GO:1905244">
    <property type="term" value="P:regulation of modification of synaptic structure"/>
    <property type="evidence" value="ECO:0007669"/>
    <property type="project" value="TreeGrafter"/>
</dbReference>
<organism evidence="3 4">
    <name type="scientific">Dreissena polymorpha</name>
    <name type="common">Zebra mussel</name>
    <name type="synonym">Mytilus polymorpha</name>
    <dbReference type="NCBI Taxonomy" id="45954"/>
    <lineage>
        <taxon>Eukaryota</taxon>
        <taxon>Metazoa</taxon>
        <taxon>Spiralia</taxon>
        <taxon>Lophotrochozoa</taxon>
        <taxon>Mollusca</taxon>
        <taxon>Bivalvia</taxon>
        <taxon>Autobranchia</taxon>
        <taxon>Heteroconchia</taxon>
        <taxon>Euheterodonta</taxon>
        <taxon>Imparidentia</taxon>
        <taxon>Neoheterodontei</taxon>
        <taxon>Myida</taxon>
        <taxon>Dreissenoidea</taxon>
        <taxon>Dreissenidae</taxon>
        <taxon>Dreissena</taxon>
    </lineage>
</organism>